<dbReference type="Proteomes" id="UP000828390">
    <property type="component" value="Unassembled WGS sequence"/>
</dbReference>
<dbReference type="PANTHER" id="PTHR11920">
    <property type="entry name" value="GUANYLYL CYCLASE"/>
    <property type="match status" value="1"/>
</dbReference>
<dbReference type="GO" id="GO:0004383">
    <property type="term" value="F:guanylate cyclase activity"/>
    <property type="evidence" value="ECO:0007669"/>
    <property type="project" value="UniProtKB-EC"/>
</dbReference>
<dbReference type="Gene3D" id="6.10.250.780">
    <property type="match status" value="1"/>
</dbReference>
<dbReference type="InterPro" id="IPR050401">
    <property type="entry name" value="Cyclic_nucleotide_synthase"/>
</dbReference>
<gene>
    <name evidence="7" type="ORF">DPMN_118986</name>
</gene>
<dbReference type="EMBL" id="JAIWYP010000005">
    <property type="protein sequence ID" value="KAH3817450.1"/>
    <property type="molecule type" value="Genomic_DNA"/>
</dbReference>
<evidence type="ECO:0000256" key="5">
    <source>
        <dbReference type="SAM" id="Phobius"/>
    </source>
</evidence>
<dbReference type="GO" id="GO:0005886">
    <property type="term" value="C:plasma membrane"/>
    <property type="evidence" value="ECO:0007669"/>
    <property type="project" value="TreeGrafter"/>
</dbReference>
<organism evidence="7 8">
    <name type="scientific">Dreissena polymorpha</name>
    <name type="common">Zebra mussel</name>
    <name type="synonym">Mytilus polymorpha</name>
    <dbReference type="NCBI Taxonomy" id="45954"/>
    <lineage>
        <taxon>Eukaryota</taxon>
        <taxon>Metazoa</taxon>
        <taxon>Spiralia</taxon>
        <taxon>Lophotrochozoa</taxon>
        <taxon>Mollusca</taxon>
        <taxon>Bivalvia</taxon>
        <taxon>Autobranchia</taxon>
        <taxon>Heteroconchia</taxon>
        <taxon>Euheterodonta</taxon>
        <taxon>Imparidentia</taxon>
        <taxon>Neoheterodontei</taxon>
        <taxon>Myida</taxon>
        <taxon>Dreissenoidea</taxon>
        <taxon>Dreissenidae</taxon>
        <taxon>Dreissena</taxon>
    </lineage>
</organism>
<dbReference type="EC" id="4.6.1.2" evidence="1"/>
<proteinExistence type="predicted"/>
<dbReference type="GO" id="GO:0001653">
    <property type="term" value="F:peptide receptor activity"/>
    <property type="evidence" value="ECO:0007669"/>
    <property type="project" value="TreeGrafter"/>
</dbReference>
<keyword evidence="8" id="KW-1185">Reference proteome</keyword>
<evidence type="ECO:0000256" key="1">
    <source>
        <dbReference type="ARBA" id="ARBA00012202"/>
    </source>
</evidence>
<comment type="caution">
    <text evidence="7">The sequence shown here is derived from an EMBL/GenBank/DDBJ whole genome shotgun (WGS) entry which is preliminary data.</text>
</comment>
<keyword evidence="5" id="KW-0472">Membrane</keyword>
<dbReference type="GO" id="GO:0000166">
    <property type="term" value="F:nucleotide binding"/>
    <property type="evidence" value="ECO:0007669"/>
    <property type="project" value="UniProtKB-KW"/>
</dbReference>
<dbReference type="Pfam" id="PF07701">
    <property type="entry name" value="HNOBA"/>
    <property type="match status" value="1"/>
</dbReference>
<evidence type="ECO:0000259" key="6">
    <source>
        <dbReference type="Pfam" id="PF07701"/>
    </source>
</evidence>
<protein>
    <recommendedName>
        <fullName evidence="1">guanylate cyclase</fullName>
        <ecNumber evidence="1">4.6.1.2</ecNumber>
    </recommendedName>
</protein>
<dbReference type="PANTHER" id="PTHR11920:SF335">
    <property type="entry name" value="GUANYLATE CYCLASE"/>
    <property type="match status" value="1"/>
</dbReference>
<sequence>MTISAVQFTIGIVIVPVVIILVRNIIKLIKKIKNFSQDLQEKTCELEAEKQRTEELLYQLLPRSIAKQLMTDGSTLPESYLSATIMFSDVVGFTAISRYAFSKCLPFYSTPYITQPETGLYMHI</sequence>
<evidence type="ECO:0000256" key="2">
    <source>
        <dbReference type="ARBA" id="ARBA00022741"/>
    </source>
</evidence>
<accession>A0A9D4GI09</accession>
<evidence type="ECO:0000256" key="4">
    <source>
        <dbReference type="ARBA" id="ARBA00023293"/>
    </source>
</evidence>
<evidence type="ECO:0000256" key="3">
    <source>
        <dbReference type="ARBA" id="ARBA00023239"/>
    </source>
</evidence>
<dbReference type="GO" id="GO:0007168">
    <property type="term" value="P:receptor guanylyl cyclase signaling pathway"/>
    <property type="evidence" value="ECO:0007669"/>
    <property type="project" value="TreeGrafter"/>
</dbReference>
<keyword evidence="3" id="KW-0456">Lyase</keyword>
<keyword evidence="5" id="KW-0812">Transmembrane</keyword>
<reference evidence="7" key="1">
    <citation type="journal article" date="2019" name="bioRxiv">
        <title>The Genome of the Zebra Mussel, Dreissena polymorpha: A Resource for Invasive Species Research.</title>
        <authorList>
            <person name="McCartney M.A."/>
            <person name="Auch B."/>
            <person name="Kono T."/>
            <person name="Mallez S."/>
            <person name="Zhang Y."/>
            <person name="Obille A."/>
            <person name="Becker A."/>
            <person name="Abrahante J.E."/>
            <person name="Garbe J."/>
            <person name="Badalamenti J.P."/>
            <person name="Herman A."/>
            <person name="Mangelson H."/>
            <person name="Liachko I."/>
            <person name="Sullivan S."/>
            <person name="Sone E.D."/>
            <person name="Koren S."/>
            <person name="Silverstein K.A.T."/>
            <person name="Beckman K.B."/>
            <person name="Gohl D.M."/>
        </authorList>
    </citation>
    <scope>NUCLEOTIDE SEQUENCE</scope>
    <source>
        <strain evidence="7">Duluth1</strain>
        <tissue evidence="7">Whole animal</tissue>
    </source>
</reference>
<reference evidence="7" key="2">
    <citation type="submission" date="2020-11" db="EMBL/GenBank/DDBJ databases">
        <authorList>
            <person name="McCartney M.A."/>
            <person name="Auch B."/>
            <person name="Kono T."/>
            <person name="Mallez S."/>
            <person name="Becker A."/>
            <person name="Gohl D.M."/>
            <person name="Silverstein K.A.T."/>
            <person name="Koren S."/>
            <person name="Bechman K.B."/>
            <person name="Herman A."/>
            <person name="Abrahante J.E."/>
            <person name="Garbe J."/>
        </authorList>
    </citation>
    <scope>NUCLEOTIDE SEQUENCE</scope>
    <source>
        <strain evidence="7">Duluth1</strain>
        <tissue evidence="7">Whole animal</tissue>
    </source>
</reference>
<keyword evidence="4" id="KW-0141">cGMP biosynthesis</keyword>
<feature type="transmembrane region" description="Helical" evidence="5">
    <location>
        <begin position="6"/>
        <end position="26"/>
    </location>
</feature>
<feature type="domain" description="Haem NO binding associated" evidence="6">
    <location>
        <begin position="26"/>
        <end position="69"/>
    </location>
</feature>
<dbReference type="InterPro" id="IPR011645">
    <property type="entry name" value="HNOB_dom_associated"/>
</dbReference>
<evidence type="ECO:0000313" key="7">
    <source>
        <dbReference type="EMBL" id="KAH3817450.1"/>
    </source>
</evidence>
<keyword evidence="2" id="KW-0547">Nucleotide-binding</keyword>
<dbReference type="GO" id="GO:0004016">
    <property type="term" value="F:adenylate cyclase activity"/>
    <property type="evidence" value="ECO:0007669"/>
    <property type="project" value="TreeGrafter"/>
</dbReference>
<keyword evidence="5" id="KW-1133">Transmembrane helix</keyword>
<name>A0A9D4GI09_DREPO</name>
<dbReference type="AlphaFoldDB" id="A0A9D4GI09"/>
<evidence type="ECO:0000313" key="8">
    <source>
        <dbReference type="Proteomes" id="UP000828390"/>
    </source>
</evidence>